<gene>
    <name evidence="1" type="ORF">FHS27_002023</name>
</gene>
<reference evidence="1 2" key="1">
    <citation type="submission" date="2020-08" db="EMBL/GenBank/DDBJ databases">
        <title>Genomic Encyclopedia of Type Strains, Phase III (KMG-III): the genomes of soil and plant-associated and newly described type strains.</title>
        <authorList>
            <person name="Whitman W."/>
        </authorList>
    </citation>
    <scope>NUCLEOTIDE SEQUENCE [LARGE SCALE GENOMIC DNA]</scope>
    <source>
        <strain evidence="1 2">CECT 8075</strain>
    </source>
</reference>
<evidence type="ECO:0000313" key="2">
    <source>
        <dbReference type="Proteomes" id="UP000536179"/>
    </source>
</evidence>
<evidence type="ECO:0000313" key="1">
    <source>
        <dbReference type="EMBL" id="MBB3206215.1"/>
    </source>
</evidence>
<sequence>MGRDIANDGVAVLCVIATLSSMEMRNCAPERRYFTSSQQIRSADNRAYTHKPQAGLKVLQIGEPTHYFHGYFDSIGGIQRNDKLKYPTP</sequence>
<dbReference type="AlphaFoldDB" id="A0A7W5H5S6"/>
<comment type="caution">
    <text evidence="1">The sequence shown here is derived from an EMBL/GenBank/DDBJ whole genome shotgun (WGS) entry which is preliminary data.</text>
</comment>
<proteinExistence type="predicted"/>
<organism evidence="1 2">
    <name type="scientific">Aporhodopirellula rubra</name>
    <dbReference type="NCBI Taxonomy" id="980271"/>
    <lineage>
        <taxon>Bacteria</taxon>
        <taxon>Pseudomonadati</taxon>
        <taxon>Planctomycetota</taxon>
        <taxon>Planctomycetia</taxon>
        <taxon>Pirellulales</taxon>
        <taxon>Pirellulaceae</taxon>
        <taxon>Aporhodopirellula</taxon>
    </lineage>
</organism>
<name>A0A7W5H5S6_9BACT</name>
<accession>A0A7W5H5S6</accession>
<dbReference type="Proteomes" id="UP000536179">
    <property type="component" value="Unassembled WGS sequence"/>
</dbReference>
<dbReference type="EMBL" id="JACHXU010000005">
    <property type="protein sequence ID" value="MBB3206215.1"/>
    <property type="molecule type" value="Genomic_DNA"/>
</dbReference>
<keyword evidence="2" id="KW-1185">Reference proteome</keyword>
<protein>
    <submittedName>
        <fullName evidence="1">Uncharacterized protein</fullName>
    </submittedName>
</protein>